<evidence type="ECO:0000256" key="1">
    <source>
        <dbReference type="SAM" id="MobiDB-lite"/>
    </source>
</evidence>
<accession>A0A382I498</accession>
<organism evidence="2">
    <name type="scientific">marine metagenome</name>
    <dbReference type="NCBI Taxonomy" id="408172"/>
    <lineage>
        <taxon>unclassified sequences</taxon>
        <taxon>metagenomes</taxon>
        <taxon>ecological metagenomes</taxon>
    </lineage>
</organism>
<reference evidence="2" key="1">
    <citation type="submission" date="2018-05" db="EMBL/GenBank/DDBJ databases">
        <authorList>
            <person name="Lanie J.A."/>
            <person name="Ng W.-L."/>
            <person name="Kazmierczak K.M."/>
            <person name="Andrzejewski T.M."/>
            <person name="Davidsen T.M."/>
            <person name="Wayne K.J."/>
            <person name="Tettelin H."/>
            <person name="Glass J.I."/>
            <person name="Rusch D."/>
            <person name="Podicherti R."/>
            <person name="Tsui H.-C.T."/>
            <person name="Winkler M.E."/>
        </authorList>
    </citation>
    <scope>NUCLEOTIDE SEQUENCE</scope>
</reference>
<feature type="non-terminal residue" evidence="2">
    <location>
        <position position="59"/>
    </location>
</feature>
<dbReference type="EMBL" id="UINC01065142">
    <property type="protein sequence ID" value="SVB94480.1"/>
    <property type="molecule type" value="Genomic_DNA"/>
</dbReference>
<feature type="region of interest" description="Disordered" evidence="1">
    <location>
        <begin position="1"/>
        <end position="22"/>
    </location>
</feature>
<gene>
    <name evidence="2" type="ORF">METZ01_LOCUS247334</name>
</gene>
<feature type="non-terminal residue" evidence="2">
    <location>
        <position position="1"/>
    </location>
</feature>
<sequence>TGCGSGMCTPGIRSSGRGLTPSRAVRQRSCAIFSASVSSASQATSGWTRRFPGWRYLET</sequence>
<dbReference type="AlphaFoldDB" id="A0A382I498"/>
<protein>
    <submittedName>
        <fullName evidence="2">Uncharacterized protein</fullName>
    </submittedName>
</protein>
<proteinExistence type="predicted"/>
<name>A0A382I498_9ZZZZ</name>
<evidence type="ECO:0000313" key="2">
    <source>
        <dbReference type="EMBL" id="SVB94480.1"/>
    </source>
</evidence>